<proteinExistence type="predicted"/>
<dbReference type="InterPro" id="IPR000843">
    <property type="entry name" value="HTH_LacI"/>
</dbReference>
<dbReference type="Gene3D" id="3.40.50.2300">
    <property type="match status" value="2"/>
</dbReference>
<dbReference type="PANTHER" id="PTHR30146:SF109">
    <property type="entry name" value="HTH-TYPE TRANSCRIPTIONAL REGULATOR GALS"/>
    <property type="match status" value="1"/>
</dbReference>
<dbReference type="Proteomes" id="UP001597493">
    <property type="component" value="Unassembled WGS sequence"/>
</dbReference>
<comment type="caution">
    <text evidence="5">The sequence shown here is derived from an EMBL/GenBank/DDBJ whole genome shotgun (WGS) entry which is preliminary data.</text>
</comment>
<dbReference type="SMART" id="SM00354">
    <property type="entry name" value="HTH_LACI"/>
    <property type="match status" value="1"/>
</dbReference>
<dbReference type="PANTHER" id="PTHR30146">
    <property type="entry name" value="LACI-RELATED TRANSCRIPTIONAL REPRESSOR"/>
    <property type="match status" value="1"/>
</dbReference>
<keyword evidence="3" id="KW-0804">Transcription</keyword>
<gene>
    <name evidence="5" type="ORF">ACFSW5_10645</name>
</gene>
<organism evidence="5 6">
    <name type="scientific">Paenibacillus thailandensis</name>
    <dbReference type="NCBI Taxonomy" id="393250"/>
    <lineage>
        <taxon>Bacteria</taxon>
        <taxon>Bacillati</taxon>
        <taxon>Bacillota</taxon>
        <taxon>Bacilli</taxon>
        <taxon>Bacillales</taxon>
        <taxon>Paenibacillaceae</taxon>
        <taxon>Paenibacillus</taxon>
    </lineage>
</organism>
<dbReference type="GO" id="GO:0003677">
    <property type="term" value="F:DNA binding"/>
    <property type="evidence" value="ECO:0007669"/>
    <property type="project" value="UniProtKB-KW"/>
</dbReference>
<protein>
    <submittedName>
        <fullName evidence="5">LacI family DNA-binding transcriptional regulator</fullName>
    </submittedName>
</protein>
<keyword evidence="6" id="KW-1185">Reference proteome</keyword>
<evidence type="ECO:0000259" key="4">
    <source>
        <dbReference type="PROSITE" id="PS50932"/>
    </source>
</evidence>
<dbReference type="InterPro" id="IPR010982">
    <property type="entry name" value="Lambda_DNA-bd_dom_sf"/>
</dbReference>
<dbReference type="SUPFAM" id="SSF47413">
    <property type="entry name" value="lambda repressor-like DNA-binding domains"/>
    <property type="match status" value="1"/>
</dbReference>
<evidence type="ECO:0000256" key="1">
    <source>
        <dbReference type="ARBA" id="ARBA00023015"/>
    </source>
</evidence>
<dbReference type="RefSeq" id="WP_379272499.1">
    <property type="nucleotide sequence ID" value="NZ_JBHUGT010000013.1"/>
</dbReference>
<dbReference type="EMBL" id="JBHUMY010000011">
    <property type="protein sequence ID" value="MFD2660702.1"/>
    <property type="molecule type" value="Genomic_DNA"/>
</dbReference>
<dbReference type="CDD" id="cd06307">
    <property type="entry name" value="PBP1_sugar_binding"/>
    <property type="match status" value="1"/>
</dbReference>
<feature type="domain" description="HTH lacI-type" evidence="4">
    <location>
        <begin position="7"/>
        <end position="61"/>
    </location>
</feature>
<dbReference type="SUPFAM" id="SSF53822">
    <property type="entry name" value="Periplasmic binding protein-like I"/>
    <property type="match status" value="1"/>
</dbReference>
<name>A0ABW5QWH2_9BACL</name>
<dbReference type="Pfam" id="PF13407">
    <property type="entry name" value="Peripla_BP_4"/>
    <property type="match status" value="1"/>
</dbReference>
<evidence type="ECO:0000313" key="5">
    <source>
        <dbReference type="EMBL" id="MFD2660702.1"/>
    </source>
</evidence>
<dbReference type="Pfam" id="PF00356">
    <property type="entry name" value="LacI"/>
    <property type="match status" value="1"/>
</dbReference>
<evidence type="ECO:0000256" key="2">
    <source>
        <dbReference type="ARBA" id="ARBA00023125"/>
    </source>
</evidence>
<dbReference type="InterPro" id="IPR025997">
    <property type="entry name" value="SBP_2_dom"/>
</dbReference>
<dbReference type="CDD" id="cd01392">
    <property type="entry name" value="HTH_LacI"/>
    <property type="match status" value="1"/>
</dbReference>
<evidence type="ECO:0000256" key="3">
    <source>
        <dbReference type="ARBA" id="ARBA00023163"/>
    </source>
</evidence>
<sequence>MNDSKRLTLKEISQLIGISVATVDRVLNNRGNVKPETYRKVMEKLKELNYTPNKSASFLSRKKELSIAVVFPELPDYFWEQIEKGIWIAYEELRDYGLHIELFKSEKYDMEKQKQVVQKIIESQSFDAVAVSPNDSGEMADIIDRGIDSGIAICTFNNDSPLSKRLFYVGCDYRIAGRLAADMLCKFAGPKARIGLITSDASSVSSATTFQMQQKITGFREVIAENGQVEMTELFKLKQEDYDNPDVFEPLFRQVDAVYVTSAKLHVVASHLENADLAGKVALIGHDMTEGIYDMLRKDVVTATICQDPVNQGYLAVKTLFSHMAYGEKINMKENITKLELVTKENAHYYI</sequence>
<evidence type="ECO:0000313" key="6">
    <source>
        <dbReference type="Proteomes" id="UP001597493"/>
    </source>
</evidence>
<reference evidence="6" key="1">
    <citation type="journal article" date="2019" name="Int. J. Syst. Evol. Microbiol.">
        <title>The Global Catalogue of Microorganisms (GCM) 10K type strain sequencing project: providing services to taxonomists for standard genome sequencing and annotation.</title>
        <authorList>
            <consortium name="The Broad Institute Genomics Platform"/>
            <consortium name="The Broad Institute Genome Sequencing Center for Infectious Disease"/>
            <person name="Wu L."/>
            <person name="Ma J."/>
        </authorList>
    </citation>
    <scope>NUCLEOTIDE SEQUENCE [LARGE SCALE GENOMIC DNA]</scope>
    <source>
        <strain evidence="6">TISTR 1827</strain>
    </source>
</reference>
<keyword evidence="1" id="KW-0805">Transcription regulation</keyword>
<keyword evidence="2 5" id="KW-0238">DNA-binding</keyword>
<dbReference type="Gene3D" id="1.10.260.40">
    <property type="entry name" value="lambda repressor-like DNA-binding domains"/>
    <property type="match status" value="1"/>
</dbReference>
<dbReference type="InterPro" id="IPR028082">
    <property type="entry name" value="Peripla_BP_I"/>
</dbReference>
<dbReference type="PROSITE" id="PS50932">
    <property type="entry name" value="HTH_LACI_2"/>
    <property type="match status" value="1"/>
</dbReference>
<accession>A0ABW5QWH2</accession>